<dbReference type="Proteomes" id="UP000029964">
    <property type="component" value="Unassembled WGS sequence"/>
</dbReference>
<evidence type="ECO:0000313" key="1">
    <source>
        <dbReference type="EMBL" id="KFH43749.1"/>
    </source>
</evidence>
<evidence type="ECO:0000313" key="2">
    <source>
        <dbReference type="Proteomes" id="UP000029964"/>
    </source>
</evidence>
<dbReference type="EMBL" id="JPKY01000062">
    <property type="protein sequence ID" value="KFH43749.1"/>
    <property type="molecule type" value="Genomic_DNA"/>
</dbReference>
<gene>
    <name evidence="1" type="ORF">ACRE_054940</name>
</gene>
<keyword evidence="2" id="KW-1185">Reference proteome</keyword>
<sequence>MEGEAWVHLQPAGPLFELPSTPITHLPLVHLEYIRPVRAVVGKGTTAGDHLFGFLPVSSSLIYILVA</sequence>
<accession>A0A086T317</accession>
<reference evidence="2" key="1">
    <citation type="journal article" date="2014" name="Genome Announc.">
        <title>Genome sequence and annotation of Acremonium chrysogenum, producer of the beta-lactam antibiotic cephalosporin C.</title>
        <authorList>
            <person name="Terfehr D."/>
            <person name="Dahlmann T.A."/>
            <person name="Specht T."/>
            <person name="Zadra I."/>
            <person name="Kuernsteiner H."/>
            <person name="Kueck U."/>
        </authorList>
    </citation>
    <scope>NUCLEOTIDE SEQUENCE [LARGE SCALE GENOMIC DNA]</scope>
    <source>
        <strain evidence="2">ATCC 11550 / CBS 779.69 / DSM 880 / IAM 14645 / JCM 23072 / IMI 49137</strain>
    </source>
</reference>
<comment type="caution">
    <text evidence="1">The sequence shown here is derived from an EMBL/GenBank/DDBJ whole genome shotgun (WGS) entry which is preliminary data.</text>
</comment>
<dbReference type="HOGENOM" id="CLU_2811766_0_0_1"/>
<protein>
    <submittedName>
        <fullName evidence="1">Uncharacterized protein</fullName>
    </submittedName>
</protein>
<name>A0A086T317_HAPC1</name>
<proteinExistence type="predicted"/>
<organism evidence="1 2">
    <name type="scientific">Hapsidospora chrysogenum (strain ATCC 11550 / CBS 779.69 / DSM 880 / IAM 14645 / JCM 23072 / IMI 49137)</name>
    <name type="common">Acremonium chrysogenum</name>
    <dbReference type="NCBI Taxonomy" id="857340"/>
    <lineage>
        <taxon>Eukaryota</taxon>
        <taxon>Fungi</taxon>
        <taxon>Dikarya</taxon>
        <taxon>Ascomycota</taxon>
        <taxon>Pezizomycotina</taxon>
        <taxon>Sordariomycetes</taxon>
        <taxon>Hypocreomycetidae</taxon>
        <taxon>Hypocreales</taxon>
        <taxon>Bionectriaceae</taxon>
        <taxon>Hapsidospora</taxon>
    </lineage>
</organism>
<dbReference type="AlphaFoldDB" id="A0A086T317"/>